<dbReference type="EMBL" id="BKCM01000037">
    <property type="protein sequence ID" value="GER02315.1"/>
    <property type="molecule type" value="Genomic_DNA"/>
</dbReference>
<protein>
    <submittedName>
        <fullName evidence="2">Transposase</fullName>
    </submittedName>
</protein>
<keyword evidence="3" id="KW-1185">Reference proteome</keyword>
<gene>
    <name evidence="2" type="ORF">JCM17845_29380</name>
</gene>
<dbReference type="Gene3D" id="1.10.10.60">
    <property type="entry name" value="Homeodomain-like"/>
    <property type="match status" value="1"/>
</dbReference>
<feature type="coiled-coil region" evidence="1">
    <location>
        <begin position="60"/>
        <end position="87"/>
    </location>
</feature>
<proteinExistence type="predicted"/>
<dbReference type="InterPro" id="IPR002514">
    <property type="entry name" value="Transposase_8"/>
</dbReference>
<evidence type="ECO:0000313" key="2">
    <source>
        <dbReference type="EMBL" id="GER02315.1"/>
    </source>
</evidence>
<dbReference type="Proteomes" id="UP000325187">
    <property type="component" value="Unassembled WGS sequence"/>
</dbReference>
<dbReference type="Pfam" id="PF01527">
    <property type="entry name" value="HTH_Tnp_1"/>
    <property type="match status" value="1"/>
</dbReference>
<accession>A0A5A7N3P5</accession>
<dbReference type="InterPro" id="IPR009057">
    <property type="entry name" value="Homeodomain-like_sf"/>
</dbReference>
<dbReference type="GO" id="GO:0006313">
    <property type="term" value="P:DNA transposition"/>
    <property type="evidence" value="ECO:0007669"/>
    <property type="project" value="InterPro"/>
</dbReference>
<dbReference type="SUPFAM" id="SSF46689">
    <property type="entry name" value="Homeodomain-like"/>
    <property type="match status" value="1"/>
</dbReference>
<dbReference type="GO" id="GO:0003677">
    <property type="term" value="F:DNA binding"/>
    <property type="evidence" value="ECO:0007669"/>
    <property type="project" value="InterPro"/>
</dbReference>
<evidence type="ECO:0000256" key="1">
    <source>
        <dbReference type="SAM" id="Coils"/>
    </source>
</evidence>
<sequence>MAHKKHSSDFKREAVKLALISGLPREAVATDLGIGKSTLGKWITQYRQRQKGASEPSGSTDDLQRELARLQRENKILREEREILKKATAFFASQK</sequence>
<reference evidence="2 3" key="1">
    <citation type="submission" date="2019-09" db="EMBL/GenBank/DDBJ databases">
        <title>NBRP : Genome information of microbial organism related human and environment.</title>
        <authorList>
            <person name="Hattori M."/>
            <person name="Oshima K."/>
            <person name="Inaba H."/>
            <person name="Suda W."/>
            <person name="Sakamoto M."/>
            <person name="Iino T."/>
            <person name="Kitahara M."/>
            <person name="Oshida Y."/>
            <person name="Iida T."/>
            <person name="Kudo T."/>
            <person name="Itoh T."/>
            <person name="Ohkuma M."/>
        </authorList>
    </citation>
    <scope>NUCLEOTIDE SEQUENCE [LARGE SCALE GENOMIC DNA]</scope>
    <source>
        <strain evidence="2 3">Mie-1</strain>
    </source>
</reference>
<dbReference type="GO" id="GO:0004803">
    <property type="term" value="F:transposase activity"/>
    <property type="evidence" value="ECO:0007669"/>
    <property type="project" value="InterPro"/>
</dbReference>
<dbReference type="AlphaFoldDB" id="A0A5A7N3P5"/>
<name>A0A5A7N3P5_9PROT</name>
<dbReference type="PANTHER" id="PTHR33215">
    <property type="entry name" value="PROTEIN DISTAL ANTENNA"/>
    <property type="match status" value="1"/>
</dbReference>
<evidence type="ECO:0000313" key="3">
    <source>
        <dbReference type="Proteomes" id="UP000325187"/>
    </source>
</evidence>
<dbReference type="InterPro" id="IPR051839">
    <property type="entry name" value="RD_transcriptional_regulator"/>
</dbReference>
<dbReference type="PANTHER" id="PTHR33215:SF13">
    <property type="entry name" value="PROTEIN DISTAL ANTENNA"/>
    <property type="match status" value="1"/>
</dbReference>
<keyword evidence="1" id="KW-0175">Coiled coil</keyword>
<organism evidence="2 3">
    <name type="scientific">Iodidimonas gelatinilytica</name>
    <dbReference type="NCBI Taxonomy" id="1236966"/>
    <lineage>
        <taxon>Bacteria</taxon>
        <taxon>Pseudomonadati</taxon>
        <taxon>Pseudomonadota</taxon>
        <taxon>Alphaproteobacteria</taxon>
        <taxon>Iodidimonadales</taxon>
        <taxon>Iodidimonadaceae</taxon>
        <taxon>Iodidimonas</taxon>
    </lineage>
</organism>
<comment type="caution">
    <text evidence="2">The sequence shown here is derived from an EMBL/GenBank/DDBJ whole genome shotgun (WGS) entry which is preliminary data.</text>
</comment>